<evidence type="ECO:0000256" key="2">
    <source>
        <dbReference type="ARBA" id="ARBA00022475"/>
    </source>
</evidence>
<dbReference type="InterPro" id="IPR003660">
    <property type="entry name" value="HAMP_dom"/>
</dbReference>
<evidence type="ECO:0000313" key="9">
    <source>
        <dbReference type="EMBL" id="MBK3496876.1"/>
    </source>
</evidence>
<keyword evidence="10" id="KW-1185">Reference proteome</keyword>
<evidence type="ECO:0000259" key="7">
    <source>
        <dbReference type="PROSITE" id="PS50111"/>
    </source>
</evidence>
<sequence>MVILIGISSVFNVKHTREINHTLEELVDNRFVQMKLVDDIQNEMALQGSYLRGYLLQDQGDSLHSLREHQVIFDDKLAELKTMVKSGTMKKLVEDSIANKMVFDRYAKLTIAAHQSDNDKKAIELMNDFVQTTNDKILTNVQDMLVYQHEQLDKIQTDAKDQTDYATVASSVNFIVNLIVATIICTIITKLIATPVRMLTEAVKMVANGDLSQPKITIRTKDELRELADSFNDMKENLHHLIKATNDSAEHLSTSAAELSSSTEEVSRATENVSTRIETTSQNAQMSSVAAKESTVAMSETAVGVQRIAESSQTLHSTAINTLTIAEEGQAKLSNAKEQMQSIYDATVLVTELTKKLGLQTVEIENITKVITDITEQTNLLALNAAIEAARAGEHGKGFAVVADEVRKLAEESKTSANKIVHLTATIQRDTKNVENGVTQGLLTVEEGVKIIEQADVSFCSITGAVRSMSSQIEDISAASEEISASAEEVAASISEIANHSDGTSVQIEAVSGSIEEQVATMQDVHNIAQDLNAKSASLQEEIHKFKL</sequence>
<dbReference type="Pfam" id="PF00015">
    <property type="entry name" value="MCPsignal"/>
    <property type="match status" value="1"/>
</dbReference>
<dbReference type="InterPro" id="IPR024478">
    <property type="entry name" value="HlyB_4HB_MCP"/>
</dbReference>
<dbReference type="Pfam" id="PF12729">
    <property type="entry name" value="4HB_MCP_1"/>
    <property type="match status" value="1"/>
</dbReference>
<dbReference type="PANTHER" id="PTHR32089:SF112">
    <property type="entry name" value="LYSOZYME-LIKE PROTEIN-RELATED"/>
    <property type="match status" value="1"/>
</dbReference>
<evidence type="ECO:0000256" key="4">
    <source>
        <dbReference type="ARBA" id="ARBA00023224"/>
    </source>
</evidence>
<dbReference type="EMBL" id="JAEOAH010000042">
    <property type="protein sequence ID" value="MBK3496876.1"/>
    <property type="molecule type" value="Genomic_DNA"/>
</dbReference>
<evidence type="ECO:0000256" key="5">
    <source>
        <dbReference type="ARBA" id="ARBA00029447"/>
    </source>
</evidence>
<reference evidence="9 10" key="1">
    <citation type="submission" date="2020-12" db="EMBL/GenBank/DDBJ databases">
        <title>YIM B01967 draft genome.</title>
        <authorList>
            <person name="Yan X."/>
        </authorList>
    </citation>
    <scope>NUCLEOTIDE SEQUENCE [LARGE SCALE GENOMIC DNA]</scope>
    <source>
        <strain evidence="9 10">YIM B01967</strain>
    </source>
</reference>
<comment type="caution">
    <text evidence="9">The sequence shown here is derived from an EMBL/GenBank/DDBJ whole genome shotgun (WGS) entry which is preliminary data.</text>
</comment>
<evidence type="ECO:0000256" key="1">
    <source>
        <dbReference type="ARBA" id="ARBA00004236"/>
    </source>
</evidence>
<dbReference type="CDD" id="cd06225">
    <property type="entry name" value="HAMP"/>
    <property type="match status" value="1"/>
</dbReference>
<dbReference type="Proteomes" id="UP000618943">
    <property type="component" value="Unassembled WGS sequence"/>
</dbReference>
<evidence type="ECO:0000256" key="6">
    <source>
        <dbReference type="PROSITE-ProRule" id="PRU00284"/>
    </source>
</evidence>
<protein>
    <submittedName>
        <fullName evidence="9">Methyl-accepting chemotaxis protein</fullName>
    </submittedName>
</protein>
<dbReference type="Gene3D" id="1.10.287.950">
    <property type="entry name" value="Methyl-accepting chemotaxis protein"/>
    <property type="match status" value="1"/>
</dbReference>
<name>A0ABS1HBN8_9BACL</name>
<feature type="domain" description="HAMP" evidence="8">
    <location>
        <begin position="190"/>
        <end position="243"/>
    </location>
</feature>
<dbReference type="PROSITE" id="PS50885">
    <property type="entry name" value="HAMP"/>
    <property type="match status" value="1"/>
</dbReference>
<feature type="domain" description="Methyl-accepting transducer" evidence="7">
    <location>
        <begin position="262"/>
        <end position="498"/>
    </location>
</feature>
<organism evidence="9 10">
    <name type="scientific">Viridibacillus soli</name>
    <dbReference type="NCBI Taxonomy" id="2798301"/>
    <lineage>
        <taxon>Bacteria</taxon>
        <taxon>Bacillati</taxon>
        <taxon>Bacillota</taxon>
        <taxon>Bacilli</taxon>
        <taxon>Bacillales</taxon>
        <taxon>Caryophanaceae</taxon>
        <taxon>Viridibacillus</taxon>
    </lineage>
</organism>
<dbReference type="SMART" id="SM00304">
    <property type="entry name" value="HAMP"/>
    <property type="match status" value="1"/>
</dbReference>
<evidence type="ECO:0000313" key="10">
    <source>
        <dbReference type="Proteomes" id="UP000618943"/>
    </source>
</evidence>
<comment type="subcellular location">
    <subcellularLocation>
        <location evidence="1">Cell membrane</location>
    </subcellularLocation>
</comment>
<dbReference type="Pfam" id="PF00672">
    <property type="entry name" value="HAMP"/>
    <property type="match status" value="1"/>
</dbReference>
<evidence type="ECO:0000256" key="3">
    <source>
        <dbReference type="ARBA" id="ARBA00023136"/>
    </source>
</evidence>
<dbReference type="SUPFAM" id="SSF58104">
    <property type="entry name" value="Methyl-accepting chemotaxis protein (MCP) signaling domain"/>
    <property type="match status" value="1"/>
</dbReference>
<dbReference type="InterPro" id="IPR004089">
    <property type="entry name" value="MCPsignal_dom"/>
</dbReference>
<dbReference type="PANTHER" id="PTHR32089">
    <property type="entry name" value="METHYL-ACCEPTING CHEMOTAXIS PROTEIN MCPB"/>
    <property type="match status" value="1"/>
</dbReference>
<dbReference type="PROSITE" id="PS50111">
    <property type="entry name" value="CHEMOTAXIS_TRANSDUC_2"/>
    <property type="match status" value="1"/>
</dbReference>
<evidence type="ECO:0000259" key="8">
    <source>
        <dbReference type="PROSITE" id="PS50885"/>
    </source>
</evidence>
<accession>A0ABS1HBN8</accession>
<keyword evidence="2" id="KW-1003">Cell membrane</keyword>
<keyword evidence="4 6" id="KW-0807">Transducer</keyword>
<dbReference type="SMART" id="SM00283">
    <property type="entry name" value="MA"/>
    <property type="match status" value="1"/>
</dbReference>
<keyword evidence="3" id="KW-0472">Membrane</keyword>
<proteinExistence type="inferred from homology"/>
<comment type="similarity">
    <text evidence="5">Belongs to the methyl-accepting chemotaxis (MCP) protein family.</text>
</comment>
<dbReference type="CDD" id="cd11386">
    <property type="entry name" value="MCP_signal"/>
    <property type="match status" value="1"/>
</dbReference>
<gene>
    <name evidence="9" type="ORF">JFL43_18815</name>
</gene>